<accession>A0ABR4APD0</accession>
<proteinExistence type="predicted"/>
<organism evidence="2 3">
    <name type="scientific">Stereocaulon virgatum</name>
    <dbReference type="NCBI Taxonomy" id="373712"/>
    <lineage>
        <taxon>Eukaryota</taxon>
        <taxon>Fungi</taxon>
        <taxon>Dikarya</taxon>
        <taxon>Ascomycota</taxon>
        <taxon>Pezizomycotina</taxon>
        <taxon>Lecanoromycetes</taxon>
        <taxon>OSLEUM clade</taxon>
        <taxon>Lecanoromycetidae</taxon>
        <taxon>Lecanorales</taxon>
        <taxon>Lecanorineae</taxon>
        <taxon>Stereocaulaceae</taxon>
        <taxon>Stereocaulon</taxon>
    </lineage>
</organism>
<comment type="caution">
    <text evidence="2">The sequence shown here is derived from an EMBL/GenBank/DDBJ whole genome shotgun (WGS) entry which is preliminary data.</text>
</comment>
<protein>
    <submittedName>
        <fullName evidence="2">Uncharacterized protein</fullName>
    </submittedName>
</protein>
<evidence type="ECO:0000313" key="3">
    <source>
        <dbReference type="Proteomes" id="UP001590950"/>
    </source>
</evidence>
<reference evidence="2 3" key="1">
    <citation type="submission" date="2024-09" db="EMBL/GenBank/DDBJ databases">
        <title>Rethinking Asexuality: The Enigmatic Case of Functional Sexual Genes in Lepraria (Stereocaulaceae).</title>
        <authorList>
            <person name="Doellman M."/>
            <person name="Sun Y."/>
            <person name="Barcenas-Pena A."/>
            <person name="Lumbsch H.T."/>
            <person name="Grewe F."/>
        </authorList>
    </citation>
    <scope>NUCLEOTIDE SEQUENCE [LARGE SCALE GENOMIC DNA]</scope>
    <source>
        <strain evidence="2 3">Mercado 3170</strain>
    </source>
</reference>
<keyword evidence="3" id="KW-1185">Reference proteome</keyword>
<feature type="region of interest" description="Disordered" evidence="1">
    <location>
        <begin position="141"/>
        <end position="238"/>
    </location>
</feature>
<gene>
    <name evidence="2" type="ORF">N7G274_002361</name>
</gene>
<evidence type="ECO:0000256" key="1">
    <source>
        <dbReference type="SAM" id="MobiDB-lite"/>
    </source>
</evidence>
<feature type="region of interest" description="Disordered" evidence="1">
    <location>
        <begin position="382"/>
        <end position="401"/>
    </location>
</feature>
<feature type="compositionally biased region" description="Polar residues" evidence="1">
    <location>
        <begin position="147"/>
        <end position="182"/>
    </location>
</feature>
<evidence type="ECO:0000313" key="2">
    <source>
        <dbReference type="EMBL" id="KAL2045278.1"/>
    </source>
</evidence>
<dbReference type="EMBL" id="JBEFKJ010000007">
    <property type="protein sequence ID" value="KAL2045278.1"/>
    <property type="molecule type" value="Genomic_DNA"/>
</dbReference>
<name>A0ABR4APD0_9LECA</name>
<feature type="compositionally biased region" description="Polar residues" evidence="1">
    <location>
        <begin position="207"/>
        <end position="220"/>
    </location>
</feature>
<sequence length="588" mass="65269">MERPVGKDPLERSDGKDPFDFRTYYAENGLTITTMIDFRAFCAAFFETYIRTNTSANDFYMTKFIKLITRAEVLFKRARAVIPELQVAQEQSSHDNVNVRQVLLATRELRGSSTKRWSNQPEELAWLKLVSEGRVLADKQKKEKQALNASTQTSPNVTTSDETIRQASDASAPVSPSGTADSENIKPPSKGSVPAAPSVTTGYGPENQVSSASAHTNTNAKLKDKAGVSGPKTKSKFEDVPTFIPRSAFGNQQTVWSPTRGTRLRRPDETYQAPVASLTPLAFGQRLAPTYGNSPSQTPQYQTTQHQALMPGMIDNITGRLRTLHTQTSSYDTPEWSPTPDMAMNRVPSGLSTLGYAPPRKGQYTRKNRAPFHEQLKQGYDQNRKANRPPPISPITNMGGPRYPVDRTHGVPGVEPFSAPPNVQQFQGRHDSGQGAYGGAVVPFQAPQSGYLYNPVVNITNSGPMIPSPGTWDIPPPDRMSPVAYWDMLYQREHEIRTALANSHLPPTEEVLYYFAQLEHARLTAVATNLPNRGKLGKRQWLSVLQKEMNGIWNAQPGSMRLSTVTVARKQDYEKVVYEAIRAVNMEM</sequence>
<dbReference type="Proteomes" id="UP001590950">
    <property type="component" value="Unassembled WGS sequence"/>
</dbReference>